<dbReference type="EMBL" id="CM037616">
    <property type="protein sequence ID" value="KAH7994128.1"/>
    <property type="molecule type" value="Genomic_DNA"/>
</dbReference>
<evidence type="ECO:0000313" key="1">
    <source>
        <dbReference type="EMBL" id="KAH7994128.1"/>
    </source>
</evidence>
<accession>A0ACB8ENH8</accession>
<dbReference type="Proteomes" id="UP000827872">
    <property type="component" value="Linkage Group LG03"/>
</dbReference>
<protein>
    <submittedName>
        <fullName evidence="1">Uncharacterized protein</fullName>
    </submittedName>
</protein>
<comment type="caution">
    <text evidence="1">The sequence shown here is derived from an EMBL/GenBank/DDBJ whole genome shotgun (WGS) entry which is preliminary data.</text>
</comment>
<organism evidence="1 2">
    <name type="scientific">Sphaerodactylus townsendi</name>
    <dbReference type="NCBI Taxonomy" id="933632"/>
    <lineage>
        <taxon>Eukaryota</taxon>
        <taxon>Metazoa</taxon>
        <taxon>Chordata</taxon>
        <taxon>Craniata</taxon>
        <taxon>Vertebrata</taxon>
        <taxon>Euteleostomi</taxon>
        <taxon>Lepidosauria</taxon>
        <taxon>Squamata</taxon>
        <taxon>Bifurcata</taxon>
        <taxon>Gekkota</taxon>
        <taxon>Sphaerodactylidae</taxon>
        <taxon>Sphaerodactylus</taxon>
    </lineage>
</organism>
<reference evidence="1" key="1">
    <citation type="submission" date="2021-08" db="EMBL/GenBank/DDBJ databases">
        <title>The first chromosome-level gecko genome reveals the dynamic sex chromosomes of Neotropical dwarf geckos (Sphaerodactylidae: Sphaerodactylus).</title>
        <authorList>
            <person name="Pinto B.J."/>
            <person name="Keating S.E."/>
            <person name="Gamble T."/>
        </authorList>
    </citation>
    <scope>NUCLEOTIDE SEQUENCE</scope>
    <source>
        <strain evidence="1">TG3544</strain>
    </source>
</reference>
<keyword evidence="2" id="KW-1185">Reference proteome</keyword>
<proteinExistence type="predicted"/>
<evidence type="ECO:0000313" key="2">
    <source>
        <dbReference type="Proteomes" id="UP000827872"/>
    </source>
</evidence>
<gene>
    <name evidence="1" type="ORF">K3G42_033261</name>
</gene>
<sequence length="112" mass="12319">MCGGDRQSPRSPMGWPEDQAPAWVSFLVRLVCLPVIVPPVQSTSFCFSGLLFFLDVVSALLCFSWTLPLYGIGLILQDFFEDLLCSSSSTPRNLADWIHSCVSPTPVAPRRG</sequence>
<name>A0ACB8ENH8_9SAUR</name>